<dbReference type="InterPro" id="IPR036188">
    <property type="entry name" value="FAD/NAD-bd_sf"/>
</dbReference>
<dbReference type="Proteomes" id="UP001349994">
    <property type="component" value="Unassembled WGS sequence"/>
</dbReference>
<dbReference type="SUPFAM" id="SSF56425">
    <property type="entry name" value="Succinate dehydrogenase/fumarate reductase flavoprotein, catalytic domain"/>
    <property type="match status" value="1"/>
</dbReference>
<dbReference type="InterPro" id="IPR003953">
    <property type="entry name" value="FAD-dep_OxRdtase_2_FAD-bd"/>
</dbReference>
<dbReference type="SUPFAM" id="SSF51905">
    <property type="entry name" value="FAD/NAD(P)-binding domain"/>
    <property type="match status" value="1"/>
</dbReference>
<dbReference type="Gene3D" id="3.90.700.10">
    <property type="entry name" value="Succinate dehydrogenase/fumarate reductase flavoprotein, catalytic domain"/>
    <property type="match status" value="1"/>
</dbReference>
<evidence type="ECO:0000256" key="1">
    <source>
        <dbReference type="ARBA" id="ARBA00001974"/>
    </source>
</evidence>
<comment type="caution">
    <text evidence="6">The sequence shown here is derived from an EMBL/GenBank/DDBJ whole genome shotgun (WGS) entry which is preliminary data.</text>
</comment>
<keyword evidence="7" id="KW-1185">Reference proteome</keyword>
<dbReference type="RefSeq" id="WP_338209726.1">
    <property type="nucleotide sequence ID" value="NZ_JAYMFF010000008.1"/>
</dbReference>
<feature type="domain" description="FAD-dependent oxidoreductase 2 FAD-binding" evidence="5">
    <location>
        <begin position="64"/>
        <end position="497"/>
    </location>
</feature>
<dbReference type="EMBL" id="JAYMFF010000008">
    <property type="protein sequence ID" value="MEC4175759.1"/>
    <property type="molecule type" value="Genomic_DNA"/>
</dbReference>
<keyword evidence="4" id="KW-0560">Oxidoreductase</keyword>
<reference evidence="6 7" key="1">
    <citation type="submission" date="2024-01" db="EMBL/GenBank/DDBJ databases">
        <title>novel species in genus Adlercreutzia.</title>
        <authorList>
            <person name="Liu X."/>
        </authorList>
    </citation>
    <scope>NUCLEOTIDE SEQUENCE [LARGE SCALE GENOMIC DNA]</scope>
    <source>
        <strain evidence="6 7">R7</strain>
    </source>
</reference>
<organism evidence="6 7">
    <name type="scientific">Adlercreutzia wanghongyangiae</name>
    <dbReference type="NCBI Taxonomy" id="3111451"/>
    <lineage>
        <taxon>Bacteria</taxon>
        <taxon>Bacillati</taxon>
        <taxon>Actinomycetota</taxon>
        <taxon>Coriobacteriia</taxon>
        <taxon>Eggerthellales</taxon>
        <taxon>Eggerthellaceae</taxon>
        <taxon>Adlercreutzia</taxon>
    </lineage>
</organism>
<evidence type="ECO:0000259" key="5">
    <source>
        <dbReference type="Pfam" id="PF00890"/>
    </source>
</evidence>
<keyword evidence="3" id="KW-0274">FAD</keyword>
<proteinExistence type="predicted"/>
<evidence type="ECO:0000256" key="3">
    <source>
        <dbReference type="ARBA" id="ARBA00022827"/>
    </source>
</evidence>
<dbReference type="Pfam" id="PF00890">
    <property type="entry name" value="FAD_binding_2"/>
    <property type="match status" value="1"/>
</dbReference>
<evidence type="ECO:0000256" key="4">
    <source>
        <dbReference type="ARBA" id="ARBA00023002"/>
    </source>
</evidence>
<dbReference type="PROSITE" id="PS51318">
    <property type="entry name" value="TAT"/>
    <property type="match status" value="1"/>
</dbReference>
<gene>
    <name evidence="6" type="ORF">VIN30_04785</name>
</gene>
<comment type="cofactor">
    <cofactor evidence="1">
        <name>FAD</name>
        <dbReference type="ChEBI" id="CHEBI:57692"/>
    </cofactor>
</comment>
<dbReference type="PANTHER" id="PTHR43400">
    <property type="entry name" value="FUMARATE REDUCTASE"/>
    <property type="match status" value="1"/>
</dbReference>
<dbReference type="InterPro" id="IPR006311">
    <property type="entry name" value="TAT_signal"/>
</dbReference>
<evidence type="ECO:0000313" key="7">
    <source>
        <dbReference type="Proteomes" id="UP001349994"/>
    </source>
</evidence>
<dbReference type="InterPro" id="IPR050315">
    <property type="entry name" value="FAD-oxidoreductase_2"/>
</dbReference>
<evidence type="ECO:0000256" key="2">
    <source>
        <dbReference type="ARBA" id="ARBA00022630"/>
    </source>
</evidence>
<dbReference type="PANTHER" id="PTHR43400:SF10">
    <property type="entry name" value="3-OXOSTEROID 1-DEHYDROGENASE"/>
    <property type="match status" value="1"/>
</dbReference>
<protein>
    <submittedName>
        <fullName evidence="6">FAD-dependent oxidoreductase</fullName>
    </submittedName>
</protein>
<evidence type="ECO:0000313" key="6">
    <source>
        <dbReference type="EMBL" id="MEC4175759.1"/>
    </source>
</evidence>
<name>A0ABU6IH55_9ACTN</name>
<dbReference type="InterPro" id="IPR027477">
    <property type="entry name" value="Succ_DH/fumarate_Rdtase_cat_sf"/>
</dbReference>
<keyword evidence="2" id="KW-0285">Flavoprotein</keyword>
<accession>A0ABU6IH55</accession>
<sequence>MAKVSDRLFKERKRPMDRNLSRRSFVATSVLAGISAALGLQGCAPEERQQAAEGEAAGSSETADAVIVGGGLAGMMAAITLSDLKPEAKIILLEQQDSLGGSLKLSDGYFVGFSKRYNESPADCASADEIITMIDAAANDVERHGYAEEKGCLNSALQESYFSRTAEVIKALMAMGVPFPDSIDVDVPYAAGAYATDIFAAAPEGSGGAFADAVIKQLEKTSVDVRTDCQATALVAEGTTVTGIEIEQAGKTSAISSRAVLLATGGFAANPDKISEHLPAFSKCNFLPNPGATGMAIDFTRQFNTPLVSDGVYGGMIADDDTIVVTACNFLVNEKGERFCDETENWYLIMWPLVQHTENSYAWCICDSDYVEQNEEETRPKIDAGSLVPFDTIEELCAATGIDADALKATIETYNADATAGRELPYGLPAEYAHKVERAPFYAEKATTYCFGTIKGLKIDENCQVVAGDGAPITGLYAAGEVAAGNAYFGQYPAGGAGNSLASLAGHFAAIRLCDNL</sequence>
<dbReference type="Gene3D" id="3.50.50.60">
    <property type="entry name" value="FAD/NAD(P)-binding domain"/>
    <property type="match status" value="1"/>
</dbReference>